<organism evidence="2 3">
    <name type="scientific">Choiromyces venosus 120613-1</name>
    <dbReference type="NCBI Taxonomy" id="1336337"/>
    <lineage>
        <taxon>Eukaryota</taxon>
        <taxon>Fungi</taxon>
        <taxon>Dikarya</taxon>
        <taxon>Ascomycota</taxon>
        <taxon>Pezizomycotina</taxon>
        <taxon>Pezizomycetes</taxon>
        <taxon>Pezizales</taxon>
        <taxon>Tuberaceae</taxon>
        <taxon>Choiromyces</taxon>
    </lineage>
</organism>
<keyword evidence="3" id="KW-1185">Reference proteome</keyword>
<name>A0A3N4J0V7_9PEZI</name>
<gene>
    <name evidence="2" type="ORF">L873DRAFT_1820707</name>
</gene>
<accession>A0A3N4J0V7</accession>
<dbReference type="AlphaFoldDB" id="A0A3N4J0V7"/>
<reference evidence="2 3" key="1">
    <citation type="journal article" date="2018" name="Nat. Ecol. Evol.">
        <title>Pezizomycetes genomes reveal the molecular basis of ectomycorrhizal truffle lifestyle.</title>
        <authorList>
            <person name="Murat C."/>
            <person name="Payen T."/>
            <person name="Noel B."/>
            <person name="Kuo A."/>
            <person name="Morin E."/>
            <person name="Chen J."/>
            <person name="Kohler A."/>
            <person name="Krizsan K."/>
            <person name="Balestrini R."/>
            <person name="Da Silva C."/>
            <person name="Montanini B."/>
            <person name="Hainaut M."/>
            <person name="Levati E."/>
            <person name="Barry K.W."/>
            <person name="Belfiori B."/>
            <person name="Cichocki N."/>
            <person name="Clum A."/>
            <person name="Dockter R.B."/>
            <person name="Fauchery L."/>
            <person name="Guy J."/>
            <person name="Iotti M."/>
            <person name="Le Tacon F."/>
            <person name="Lindquist E.A."/>
            <person name="Lipzen A."/>
            <person name="Malagnac F."/>
            <person name="Mello A."/>
            <person name="Molinier V."/>
            <person name="Miyauchi S."/>
            <person name="Poulain J."/>
            <person name="Riccioni C."/>
            <person name="Rubini A."/>
            <person name="Sitrit Y."/>
            <person name="Splivallo R."/>
            <person name="Traeger S."/>
            <person name="Wang M."/>
            <person name="Zifcakova L."/>
            <person name="Wipf D."/>
            <person name="Zambonelli A."/>
            <person name="Paolocci F."/>
            <person name="Nowrousian M."/>
            <person name="Ottonello S."/>
            <person name="Baldrian P."/>
            <person name="Spatafora J.W."/>
            <person name="Henrissat B."/>
            <person name="Nagy L.G."/>
            <person name="Aury J.M."/>
            <person name="Wincker P."/>
            <person name="Grigoriev I.V."/>
            <person name="Bonfante P."/>
            <person name="Martin F.M."/>
        </authorList>
    </citation>
    <scope>NUCLEOTIDE SEQUENCE [LARGE SCALE GENOMIC DNA]</scope>
    <source>
        <strain evidence="2 3">120613-1</strain>
    </source>
</reference>
<evidence type="ECO:0000313" key="2">
    <source>
        <dbReference type="EMBL" id="RPA90698.1"/>
    </source>
</evidence>
<evidence type="ECO:0000256" key="1">
    <source>
        <dbReference type="SAM" id="MobiDB-lite"/>
    </source>
</evidence>
<feature type="compositionally biased region" description="Low complexity" evidence="1">
    <location>
        <begin position="15"/>
        <end position="26"/>
    </location>
</feature>
<protein>
    <submittedName>
        <fullName evidence="2">Uncharacterized protein</fullName>
    </submittedName>
</protein>
<proteinExistence type="predicted"/>
<sequence length="221" mass="26319">MNNDRYSPFSDRPLSRSSVGRSHSSSTFDRYGQRGNLTPDRYLSPGDWRSDWALRNNYEENQHTPSNRDHQLVPLPGKHLREAWGPHFSHQFSSYTDPEVEWSGGDEFDLEDGRYYQDERRREVYEWEHTTEPRIPRSGIQYVRSESVQRRYPHIMGYHTQYTIDRDLRERQGVGYGGGYGYVAGYERYMAGLGGREDLEAELARRRYLEGYSTRRRRYLR</sequence>
<dbReference type="EMBL" id="ML120517">
    <property type="protein sequence ID" value="RPA90698.1"/>
    <property type="molecule type" value="Genomic_DNA"/>
</dbReference>
<dbReference type="Proteomes" id="UP000276215">
    <property type="component" value="Unassembled WGS sequence"/>
</dbReference>
<evidence type="ECO:0000313" key="3">
    <source>
        <dbReference type="Proteomes" id="UP000276215"/>
    </source>
</evidence>
<feature type="region of interest" description="Disordered" evidence="1">
    <location>
        <begin position="1"/>
        <end position="42"/>
    </location>
</feature>
<dbReference type="OrthoDB" id="5414366at2759"/>